<comment type="caution">
    <text evidence="4">The sequence shown here is derived from an EMBL/GenBank/DDBJ whole genome shotgun (WGS) entry which is preliminary data.</text>
</comment>
<dbReference type="SUPFAM" id="SSF53448">
    <property type="entry name" value="Nucleotide-diphospho-sugar transferases"/>
    <property type="match status" value="1"/>
</dbReference>
<dbReference type="EMBL" id="VFOP01000001">
    <property type="protein sequence ID" value="TQL52517.1"/>
    <property type="molecule type" value="Genomic_DNA"/>
</dbReference>
<dbReference type="SUPFAM" id="SSF53756">
    <property type="entry name" value="UDP-Glycosyltransferase/glycogen phosphorylase"/>
    <property type="match status" value="1"/>
</dbReference>
<dbReference type="OrthoDB" id="6713581at2"/>
<accession>A0A542YWQ9</accession>
<dbReference type="AlphaFoldDB" id="A0A542YWQ9"/>
<dbReference type="EMBL" id="VFOP01000001">
    <property type="protein sequence ID" value="TQL48943.1"/>
    <property type="molecule type" value="Genomic_DNA"/>
</dbReference>
<evidence type="ECO:0000313" key="3">
    <source>
        <dbReference type="EMBL" id="TQL48943.1"/>
    </source>
</evidence>
<dbReference type="InterPro" id="IPR029044">
    <property type="entry name" value="Nucleotide-diphossugar_trans"/>
</dbReference>
<protein>
    <submittedName>
        <fullName evidence="4">Spore maturation protein CgeB</fullName>
    </submittedName>
</protein>
<dbReference type="RefSeq" id="WP_141783265.1">
    <property type="nucleotide sequence ID" value="NZ_BAAAIK010000001.1"/>
</dbReference>
<dbReference type="Pfam" id="PF00535">
    <property type="entry name" value="Glycos_transf_2"/>
    <property type="match status" value="1"/>
</dbReference>
<dbReference type="InterPro" id="IPR055259">
    <property type="entry name" value="YkvP/CgeB_Glyco_trans-like"/>
</dbReference>
<proteinExistence type="predicted"/>
<organism evidence="4 5">
    <name type="scientific">Ornithinicoccus hortensis</name>
    <dbReference type="NCBI Taxonomy" id="82346"/>
    <lineage>
        <taxon>Bacteria</taxon>
        <taxon>Bacillati</taxon>
        <taxon>Actinomycetota</taxon>
        <taxon>Actinomycetes</taxon>
        <taxon>Micrococcales</taxon>
        <taxon>Intrasporangiaceae</taxon>
        <taxon>Ornithinicoccus</taxon>
    </lineage>
</organism>
<reference evidence="4 5" key="1">
    <citation type="submission" date="2019-06" db="EMBL/GenBank/DDBJ databases">
        <title>Sequencing the genomes of 1000 actinobacteria strains.</title>
        <authorList>
            <person name="Klenk H.-P."/>
        </authorList>
    </citation>
    <scope>NUCLEOTIDE SEQUENCE [LARGE SCALE GENOMIC DNA]</scope>
    <source>
        <strain evidence="4 5">DSM 12335</strain>
    </source>
</reference>
<dbReference type="Proteomes" id="UP000319516">
    <property type="component" value="Unassembled WGS sequence"/>
</dbReference>
<evidence type="ECO:0000259" key="1">
    <source>
        <dbReference type="Pfam" id="PF00535"/>
    </source>
</evidence>
<name>A0A542YWQ9_9MICO</name>
<dbReference type="InterPro" id="IPR001173">
    <property type="entry name" value="Glyco_trans_2-like"/>
</dbReference>
<sequence>MGHTLSSVRTQLWHLRKGGIRQWRTNRARVRAVGGPIPTPAREEAVSLSRDRQVTEWPLPERPPRRTLRVGVILDDFSELAFGYEWDQTALTPSGWREEMSSPPDLLFVESAWAGSGGAWRYALTGPNAPSQALRDLVAWCRDQDVPTVFWNKEDPVHFEDFIDTASLFDHVLTTDDAVVADYQARLGHERVSVMPFGAASWVHNPMRPAGHARRDVAFAGTYFAHKYPERREQMELLIGAAAAVSRRLPTGLEIFSRFRGGDERYQFPSPMDEYVVGSLSYRQMLTAYREFKAFLNVNSVTSSKTMCPRRVLELAACATPVVSTPAPAIAEIFPPDEVLTVTERDQAEWTIRALAGNVEWGDRLGHLAARRVLASHTYRHRVDGLLEAVGLAQHRVEDPSISVICSTRRPEHLRALVQTVAKQREVSPQLVLLTHGFEPDFDVRTEAVALGLTDVVLITARAEVSLGQCLNQCIDAADGQVVAKMDDDDLYSEHYLADQLRALDFSGADVVGKHAHHMLITDMDALVLRFGTMESRFTHLVMGPTLVMPRDVASEFRFADRTRGEDTDLLGRIVAAGGKVYASDRYGFVQVRRPDGHTWDASHMELLANGRVVAYGSSVEHVLI</sequence>
<evidence type="ECO:0000259" key="2">
    <source>
        <dbReference type="Pfam" id="PF13524"/>
    </source>
</evidence>
<evidence type="ECO:0000313" key="4">
    <source>
        <dbReference type="EMBL" id="TQL52517.1"/>
    </source>
</evidence>
<evidence type="ECO:0000313" key="5">
    <source>
        <dbReference type="Proteomes" id="UP000319516"/>
    </source>
</evidence>
<dbReference type="Gene3D" id="3.40.50.2000">
    <property type="entry name" value="Glycogen Phosphorylase B"/>
    <property type="match status" value="1"/>
</dbReference>
<gene>
    <name evidence="3" type="ORF">FB467_0005</name>
    <name evidence="4" type="ORF">FB467_3705</name>
</gene>
<dbReference type="Gene3D" id="3.90.550.10">
    <property type="entry name" value="Spore Coat Polysaccharide Biosynthesis Protein SpsA, Chain A"/>
    <property type="match status" value="1"/>
</dbReference>
<feature type="domain" description="Spore protein YkvP/CgeB glycosyl transferase-like" evidence="2">
    <location>
        <begin position="273"/>
        <end position="387"/>
    </location>
</feature>
<keyword evidence="5" id="KW-1185">Reference proteome</keyword>
<dbReference type="Pfam" id="PF13524">
    <property type="entry name" value="Glyco_trans_1_2"/>
    <property type="match status" value="1"/>
</dbReference>
<feature type="domain" description="Glycosyltransferase 2-like" evidence="1">
    <location>
        <begin position="446"/>
        <end position="512"/>
    </location>
</feature>